<feature type="transmembrane region" description="Helical" evidence="2">
    <location>
        <begin position="537"/>
        <end position="556"/>
    </location>
</feature>
<feature type="transmembrane region" description="Helical" evidence="2">
    <location>
        <begin position="882"/>
        <end position="907"/>
    </location>
</feature>
<dbReference type="Gene3D" id="3.30.70.1430">
    <property type="entry name" value="Multidrug efflux transporter AcrB pore domain"/>
    <property type="match status" value="2"/>
</dbReference>
<dbReference type="KEGG" id="snep:Enr13x_26550"/>
<feature type="transmembrane region" description="Helical" evidence="2">
    <location>
        <begin position="371"/>
        <end position="391"/>
    </location>
</feature>
<name>A0A518HPN7_9BACT</name>
<evidence type="ECO:0000313" key="4">
    <source>
        <dbReference type="Proteomes" id="UP000319004"/>
    </source>
</evidence>
<dbReference type="EMBL" id="CP037423">
    <property type="protein sequence ID" value="QDV42805.1"/>
    <property type="molecule type" value="Genomic_DNA"/>
</dbReference>
<feature type="transmembrane region" description="Helical" evidence="2">
    <location>
        <begin position="345"/>
        <end position="364"/>
    </location>
</feature>
<feature type="transmembrane region" description="Helical" evidence="2">
    <location>
        <begin position="21"/>
        <end position="43"/>
    </location>
</feature>
<dbReference type="GO" id="GO:0042910">
    <property type="term" value="F:xenobiotic transmembrane transporter activity"/>
    <property type="evidence" value="ECO:0007669"/>
    <property type="project" value="TreeGrafter"/>
</dbReference>
<feature type="transmembrane region" description="Helical" evidence="2">
    <location>
        <begin position="913"/>
        <end position="936"/>
    </location>
</feature>
<feature type="transmembrane region" description="Helical" evidence="2">
    <location>
        <begin position="474"/>
        <end position="501"/>
    </location>
</feature>
<accession>A0A518HPN7</accession>
<dbReference type="Gene3D" id="1.20.1640.10">
    <property type="entry name" value="Multidrug efflux transporter AcrB transmembrane domain"/>
    <property type="match status" value="2"/>
</dbReference>
<dbReference type="PANTHER" id="PTHR32063:SF14">
    <property type="entry name" value="BLL4319 PROTEIN"/>
    <property type="match status" value="1"/>
</dbReference>
<dbReference type="Proteomes" id="UP000319004">
    <property type="component" value="Chromosome"/>
</dbReference>
<dbReference type="SUPFAM" id="SSF82693">
    <property type="entry name" value="Multidrug efflux transporter AcrB pore domain, PN1, PN2, PC1 and PC2 subdomains"/>
    <property type="match status" value="3"/>
</dbReference>
<evidence type="ECO:0000256" key="2">
    <source>
        <dbReference type="SAM" id="Phobius"/>
    </source>
</evidence>
<feature type="transmembrane region" description="Helical" evidence="2">
    <location>
        <begin position="397"/>
        <end position="421"/>
    </location>
</feature>
<feature type="transmembrane region" description="Helical" evidence="2">
    <location>
        <begin position="986"/>
        <end position="1012"/>
    </location>
</feature>
<dbReference type="GO" id="GO:0005886">
    <property type="term" value="C:plasma membrane"/>
    <property type="evidence" value="ECO:0007669"/>
    <property type="project" value="TreeGrafter"/>
</dbReference>
<evidence type="ECO:0000256" key="1">
    <source>
        <dbReference type="SAM" id="MobiDB-lite"/>
    </source>
</evidence>
<protein>
    <submittedName>
        <fullName evidence="3">Efflux pump membrane transporter BepE</fullName>
    </submittedName>
</protein>
<dbReference type="OrthoDB" id="9757876at2"/>
<feature type="region of interest" description="Disordered" evidence="1">
    <location>
        <begin position="1020"/>
        <end position="1045"/>
    </location>
</feature>
<keyword evidence="2" id="KW-0812">Transmembrane</keyword>
<dbReference type="RefSeq" id="WP_145386481.1">
    <property type="nucleotide sequence ID" value="NZ_CP037423.1"/>
</dbReference>
<evidence type="ECO:0000313" key="3">
    <source>
        <dbReference type="EMBL" id="QDV42805.1"/>
    </source>
</evidence>
<keyword evidence="2" id="KW-0472">Membrane</keyword>
<dbReference type="PANTHER" id="PTHR32063">
    <property type="match status" value="1"/>
</dbReference>
<keyword evidence="2" id="KW-1133">Transmembrane helix</keyword>
<dbReference type="Gene3D" id="3.30.70.1440">
    <property type="entry name" value="Multidrug efflux transporter AcrB pore domain"/>
    <property type="match status" value="1"/>
</dbReference>
<dbReference type="AlphaFoldDB" id="A0A518HPN7"/>
<dbReference type="Gene3D" id="3.30.2090.10">
    <property type="entry name" value="Multidrug efflux transporter AcrB TolC docking domain, DN and DC subdomains"/>
    <property type="match status" value="2"/>
</dbReference>
<proteinExistence type="predicted"/>
<keyword evidence="4" id="KW-1185">Reference proteome</keyword>
<dbReference type="Pfam" id="PF00873">
    <property type="entry name" value="ACR_tran"/>
    <property type="match status" value="1"/>
</dbReference>
<dbReference type="PRINTS" id="PR00702">
    <property type="entry name" value="ACRIFLAVINRP"/>
</dbReference>
<dbReference type="InterPro" id="IPR001036">
    <property type="entry name" value="Acrflvin-R"/>
</dbReference>
<dbReference type="Gene3D" id="3.30.70.1320">
    <property type="entry name" value="Multidrug efflux transporter AcrB pore domain like"/>
    <property type="match status" value="1"/>
</dbReference>
<gene>
    <name evidence="3" type="primary">bepE_1</name>
    <name evidence="3" type="ORF">Enr13x_26550</name>
</gene>
<feature type="compositionally biased region" description="Basic and acidic residues" evidence="1">
    <location>
        <begin position="1020"/>
        <end position="1030"/>
    </location>
</feature>
<feature type="transmembrane region" description="Helical" evidence="2">
    <location>
        <begin position="856"/>
        <end position="875"/>
    </location>
</feature>
<dbReference type="SUPFAM" id="SSF82714">
    <property type="entry name" value="Multidrug efflux transporter AcrB TolC docking domain, DN and DC subdomains"/>
    <property type="match status" value="2"/>
</dbReference>
<dbReference type="InterPro" id="IPR027463">
    <property type="entry name" value="AcrB_DN_DC_subdom"/>
</dbReference>
<feature type="transmembrane region" description="Helical" evidence="2">
    <location>
        <begin position="957"/>
        <end position="980"/>
    </location>
</feature>
<feature type="transmembrane region" description="Helical" evidence="2">
    <location>
        <begin position="442"/>
        <end position="462"/>
    </location>
</feature>
<organism evidence="3 4">
    <name type="scientific">Stieleria neptunia</name>
    <dbReference type="NCBI Taxonomy" id="2527979"/>
    <lineage>
        <taxon>Bacteria</taxon>
        <taxon>Pseudomonadati</taxon>
        <taxon>Planctomycetota</taxon>
        <taxon>Planctomycetia</taxon>
        <taxon>Pirellulales</taxon>
        <taxon>Pirellulaceae</taxon>
        <taxon>Stieleria</taxon>
    </lineage>
</organism>
<reference evidence="3 4" key="1">
    <citation type="submission" date="2019-03" db="EMBL/GenBank/DDBJ databases">
        <title>Deep-cultivation of Planctomycetes and their phenomic and genomic characterization uncovers novel biology.</title>
        <authorList>
            <person name="Wiegand S."/>
            <person name="Jogler M."/>
            <person name="Boedeker C."/>
            <person name="Pinto D."/>
            <person name="Vollmers J."/>
            <person name="Rivas-Marin E."/>
            <person name="Kohn T."/>
            <person name="Peeters S.H."/>
            <person name="Heuer A."/>
            <person name="Rast P."/>
            <person name="Oberbeckmann S."/>
            <person name="Bunk B."/>
            <person name="Jeske O."/>
            <person name="Meyerdierks A."/>
            <person name="Storesund J.E."/>
            <person name="Kallscheuer N."/>
            <person name="Luecker S."/>
            <person name="Lage O.M."/>
            <person name="Pohl T."/>
            <person name="Merkel B.J."/>
            <person name="Hornburger P."/>
            <person name="Mueller R.-W."/>
            <person name="Bruemmer F."/>
            <person name="Labrenz M."/>
            <person name="Spormann A.M."/>
            <person name="Op den Camp H."/>
            <person name="Overmann J."/>
            <person name="Amann R."/>
            <person name="Jetten M.S.M."/>
            <person name="Mascher T."/>
            <person name="Medema M.H."/>
            <person name="Devos D.P."/>
            <person name="Kaster A.-K."/>
            <person name="Ovreas L."/>
            <person name="Rohde M."/>
            <person name="Galperin M.Y."/>
            <person name="Jogler C."/>
        </authorList>
    </citation>
    <scope>NUCLEOTIDE SEQUENCE [LARGE SCALE GENOMIC DNA]</scope>
    <source>
        <strain evidence="3 4">Enr13</strain>
    </source>
</reference>
<dbReference type="SUPFAM" id="SSF82866">
    <property type="entry name" value="Multidrug efflux transporter AcrB transmembrane domain"/>
    <property type="match status" value="2"/>
</dbReference>
<sequence length="1045" mass="112768">MRQNENAAAPRRAITDLFIRHPVLAVVANLILVIIGIRCAASLPVQQFPKLESSSITVTTLYYGASAETVRGFLTTPIEQAVSSIAGVDTIESTSIAGISTITIKLQLNHDSTRALAEVNARLSQIRSQLPDQAEPPTVDLARADKPYATFYISFTSDRFDIPALTDFLARNVQPRLATVRGVQRVGVEAGQTPAMRIWISPQRLAELNLTPGDVYQALQRNNFLAAIGQVKSDSVQIDLLTNTDLRSVEEFGDLIVSQTDDSIVRLQDVADVALGSEEPTATAMYRGEKAVYLSVWPLPGSNEIEVSNAVAVAMSELQPRLPSHVDMQMAYDGTKFMRKALSEIFTTLLETVAIVALVVFLFMGSLRSALVPLVAMPVSLIGAAVVMFLLGFSLNLLTLLAIVLSVGLVVDDAIVVVENVQRHLREGLSKTGAALVGARELVGPIIAMTITLATVYAPIGFQSGLTGMLFREFAFTLAAAVIVSGIVAVTLSPIMSGLLLQTEEREGRLTRLTARLFDRLQAIYARLLVWVLDLRWSIAVATLITALAAIPLYLLSGKELAPIEDEGAISLVVSAAPDSTLTASTRWAGELAESLQAIPETDYMWSLVTAGGGFGGVITKDWDDRQRDTQSMLPEVFGIASQSVGLEAFPVLVPPLPGAGQFDVELVIKSDTPTRQRLDWSQQIMQRASQTGMFMFVDSDLKFDLPQARVMVDREVLADLGLDQAAVGRELGVLLGGGEVNRFNFFDRSYRVIPQLDARQREDVGSLMDLKIRNPAGELIPVSAFASIQPVTAPRSLHRFGQQDSLKISAAVLPGITKATGLDVIEQIARDVTGGVAEIDYAGESRQIRNEGSKLAGTLGFALVLIYLVLAAQFHSFRDPLVVLLGSVPPAITGVLVLTCLNFTTINIYSQVGLITLVGLVAKNGILIVEFANMLRHDGWEKRAAIMHAAQTRLRPVLMTSAATILGHFPLVLVTGAGAEARNSIGIILVAGMALGTLLTLAVVPALYLILSTNRRLDQHPDDHQRETEGLPQKRPPVGELELV</sequence>